<dbReference type="PANTHER" id="PTHR43143">
    <property type="entry name" value="METALLOPHOSPHOESTERASE, CALCINEURIN SUPERFAMILY"/>
    <property type="match status" value="1"/>
</dbReference>
<dbReference type="InterPro" id="IPR051918">
    <property type="entry name" value="STPP_CPPED1"/>
</dbReference>
<dbReference type="InterPro" id="IPR029052">
    <property type="entry name" value="Metallo-depent_PP-like"/>
</dbReference>
<feature type="transmembrane region" description="Helical" evidence="1">
    <location>
        <begin position="7"/>
        <end position="29"/>
    </location>
</feature>
<keyword evidence="4" id="KW-1185">Reference proteome</keyword>
<accession>A0ABY8PSB0</accession>
<name>A0ABY8PSB0_9BACT</name>
<dbReference type="EMBL" id="CP069362">
    <property type="protein sequence ID" value="WGS65507.1"/>
    <property type="molecule type" value="Genomic_DNA"/>
</dbReference>
<dbReference type="SUPFAM" id="SSF56300">
    <property type="entry name" value="Metallo-dependent phosphatases"/>
    <property type="match status" value="1"/>
</dbReference>
<dbReference type="Proteomes" id="UP001232493">
    <property type="component" value="Chromosome"/>
</dbReference>
<keyword evidence="1" id="KW-0472">Membrane</keyword>
<evidence type="ECO:0000256" key="1">
    <source>
        <dbReference type="SAM" id="Phobius"/>
    </source>
</evidence>
<evidence type="ECO:0000313" key="4">
    <source>
        <dbReference type="Proteomes" id="UP001232493"/>
    </source>
</evidence>
<feature type="transmembrane region" description="Helical" evidence="1">
    <location>
        <begin position="296"/>
        <end position="321"/>
    </location>
</feature>
<keyword evidence="1" id="KW-0812">Transmembrane</keyword>
<dbReference type="RefSeq" id="WP_280999993.1">
    <property type="nucleotide sequence ID" value="NZ_CP069362.1"/>
</dbReference>
<protein>
    <submittedName>
        <fullName evidence="3">Metallophosphoesterase</fullName>
    </submittedName>
</protein>
<evidence type="ECO:0000259" key="2">
    <source>
        <dbReference type="Pfam" id="PF00149"/>
    </source>
</evidence>
<keyword evidence="1" id="KW-1133">Transmembrane helix</keyword>
<dbReference type="InterPro" id="IPR004843">
    <property type="entry name" value="Calcineurin-like_PHP"/>
</dbReference>
<evidence type="ECO:0000313" key="3">
    <source>
        <dbReference type="EMBL" id="WGS65507.1"/>
    </source>
</evidence>
<sequence length="344" mass="40387">MKFINQKLLIIFIMFIGIISIFKVSYPFIQDRDENLIFQNTNLAKNNVTSDDYTFVVLGDNKNSISTFNKIIQQINNDNSVKFVINTGDMVFDGNPIKYDFFLKQVKKLNKPMLPVVGNHDVADGGVDRYLKIFGPLYYSFHLKNSYFIMLNNSNEEELDPWQMNWLKDELEKSKNYKYTFVFMHVPIYDPRNDINHQPGHSLKNLSNAKELLDLLNNYNITQVFFGHIHGYYVGKWDNVPYTVTGGAGAELVGKNPKHDFYHYIKVHVNNNNVSYELIKLDSPDFNFIDRVGAFLWIYLYSTIVINFWFILLLISTLILLKLYLKKFGFSYFSLAKKFFKRKH</sequence>
<dbReference type="Pfam" id="PF00149">
    <property type="entry name" value="Metallophos"/>
    <property type="match status" value="1"/>
</dbReference>
<proteinExistence type="predicted"/>
<reference evidence="3 4" key="1">
    <citation type="submission" date="2021-02" db="EMBL/GenBank/DDBJ databases">
        <title>Characterization of Marinitoga sp. nov. str. BP5-C20A.</title>
        <authorList>
            <person name="Erauso G."/>
            <person name="Postec A."/>
        </authorList>
    </citation>
    <scope>NUCLEOTIDE SEQUENCE [LARGE SCALE GENOMIC DNA]</scope>
    <source>
        <strain evidence="3 4">BP5-C20A</strain>
    </source>
</reference>
<gene>
    <name evidence="3" type="ORF">JRV97_02840</name>
</gene>
<dbReference type="PANTHER" id="PTHR43143:SF1">
    <property type="entry name" value="SERINE_THREONINE-PROTEIN PHOSPHATASE CPPED1"/>
    <property type="match status" value="1"/>
</dbReference>
<organism evidence="3 4">
    <name type="scientific">Marinitoga aeolica</name>
    <dbReference type="NCBI Taxonomy" id="2809031"/>
    <lineage>
        <taxon>Bacteria</taxon>
        <taxon>Thermotogati</taxon>
        <taxon>Thermotogota</taxon>
        <taxon>Thermotogae</taxon>
        <taxon>Petrotogales</taxon>
        <taxon>Petrotogaceae</taxon>
        <taxon>Marinitoga</taxon>
    </lineage>
</organism>
<feature type="domain" description="Calcineurin-like phosphoesterase" evidence="2">
    <location>
        <begin position="54"/>
        <end position="232"/>
    </location>
</feature>
<dbReference type="Gene3D" id="3.60.21.10">
    <property type="match status" value="1"/>
</dbReference>